<dbReference type="Gene3D" id="1.10.3210.10">
    <property type="entry name" value="Hypothetical protein af1432"/>
    <property type="match status" value="1"/>
</dbReference>
<dbReference type="SUPFAM" id="SSF109604">
    <property type="entry name" value="HD-domain/PDEase-like"/>
    <property type="match status" value="1"/>
</dbReference>
<dbReference type="InterPro" id="IPR043128">
    <property type="entry name" value="Rev_trsase/Diguanyl_cyclase"/>
</dbReference>
<dbReference type="PANTHER" id="PTHR45138:SF9">
    <property type="entry name" value="DIGUANYLATE CYCLASE DGCM-RELATED"/>
    <property type="match status" value="1"/>
</dbReference>
<dbReference type="PROSITE" id="PS51833">
    <property type="entry name" value="HDOD"/>
    <property type="match status" value="1"/>
</dbReference>
<accession>A0A1J5RZ23</accession>
<dbReference type="SUPFAM" id="SSF52172">
    <property type="entry name" value="CheY-like"/>
    <property type="match status" value="1"/>
</dbReference>
<keyword evidence="1" id="KW-0175">Coiled coil</keyword>
<feature type="domain" description="Response regulatory" evidence="2">
    <location>
        <begin position="314"/>
        <end position="430"/>
    </location>
</feature>
<name>A0A1J5RZ23_9ZZZZ</name>
<dbReference type="Pfam" id="PF00990">
    <property type="entry name" value="GGDEF"/>
    <property type="match status" value="1"/>
</dbReference>
<dbReference type="GO" id="GO:0052621">
    <property type="term" value="F:diguanylate cyclase activity"/>
    <property type="evidence" value="ECO:0007669"/>
    <property type="project" value="TreeGrafter"/>
</dbReference>
<gene>
    <name evidence="5" type="primary">pleD_18</name>
    <name evidence="5" type="ORF">GALL_207010</name>
</gene>
<feature type="domain" description="GGDEF" evidence="3">
    <location>
        <begin position="494"/>
        <end position="627"/>
    </location>
</feature>
<proteinExistence type="predicted"/>
<dbReference type="PROSITE" id="PS50110">
    <property type="entry name" value="RESPONSE_REGULATORY"/>
    <property type="match status" value="1"/>
</dbReference>
<evidence type="ECO:0000313" key="5">
    <source>
        <dbReference type="EMBL" id="OIQ97300.1"/>
    </source>
</evidence>
<protein>
    <submittedName>
        <fullName evidence="5">Response regulator PleD</fullName>
    </submittedName>
</protein>
<evidence type="ECO:0000259" key="2">
    <source>
        <dbReference type="PROSITE" id="PS50110"/>
    </source>
</evidence>
<dbReference type="CDD" id="cd17574">
    <property type="entry name" value="REC_OmpR"/>
    <property type="match status" value="1"/>
</dbReference>
<evidence type="ECO:0000259" key="4">
    <source>
        <dbReference type="PROSITE" id="PS51833"/>
    </source>
</evidence>
<dbReference type="AlphaFoldDB" id="A0A1J5RZ23"/>
<dbReference type="PROSITE" id="PS50887">
    <property type="entry name" value="GGDEF"/>
    <property type="match status" value="1"/>
</dbReference>
<dbReference type="Gene3D" id="3.40.50.2300">
    <property type="match status" value="1"/>
</dbReference>
<dbReference type="SMART" id="SM00267">
    <property type="entry name" value="GGDEF"/>
    <property type="match status" value="1"/>
</dbReference>
<dbReference type="InterPro" id="IPR029787">
    <property type="entry name" value="Nucleotide_cyclase"/>
</dbReference>
<evidence type="ECO:0000259" key="3">
    <source>
        <dbReference type="PROSITE" id="PS50887"/>
    </source>
</evidence>
<dbReference type="CDD" id="cd01949">
    <property type="entry name" value="GGDEF"/>
    <property type="match status" value="1"/>
</dbReference>
<evidence type="ECO:0000256" key="1">
    <source>
        <dbReference type="SAM" id="Coils"/>
    </source>
</evidence>
<dbReference type="GO" id="GO:0000160">
    <property type="term" value="P:phosphorelay signal transduction system"/>
    <property type="evidence" value="ECO:0007669"/>
    <property type="project" value="InterPro"/>
</dbReference>
<dbReference type="InterPro" id="IPR011006">
    <property type="entry name" value="CheY-like_superfamily"/>
</dbReference>
<dbReference type="EMBL" id="MLJW01000135">
    <property type="protein sequence ID" value="OIQ97300.1"/>
    <property type="molecule type" value="Genomic_DNA"/>
</dbReference>
<comment type="caution">
    <text evidence="5">The sequence shown here is derived from an EMBL/GenBank/DDBJ whole genome shotgun (WGS) entry which is preliminary data.</text>
</comment>
<feature type="coiled-coil region" evidence="1">
    <location>
        <begin position="425"/>
        <end position="463"/>
    </location>
</feature>
<dbReference type="NCBIfam" id="TIGR00254">
    <property type="entry name" value="GGDEF"/>
    <property type="match status" value="1"/>
</dbReference>
<dbReference type="InterPro" id="IPR013976">
    <property type="entry name" value="HDOD"/>
</dbReference>
<dbReference type="SUPFAM" id="SSF55073">
    <property type="entry name" value="Nucleotide cyclase"/>
    <property type="match status" value="1"/>
</dbReference>
<dbReference type="PANTHER" id="PTHR45138">
    <property type="entry name" value="REGULATORY COMPONENTS OF SENSORY TRANSDUCTION SYSTEM"/>
    <property type="match status" value="1"/>
</dbReference>
<dbReference type="Pfam" id="PF00072">
    <property type="entry name" value="Response_reg"/>
    <property type="match status" value="1"/>
</dbReference>
<sequence>MNLIDLTKFEQLKATGDLPSPKGAALAIIRLTQREDASLAELTHAIRADPAFSGRLIKAANGVNGIGRRPIVSIQNALTVLGVPGVRSLALGFSLMSSYRGGACANFDYQRFWSHSLACGIALQALTSATHVSAPEEAFSVGLLARVGELALATLFSERYSDILERLQREPGITLFDLEQEAFVLTHDVLTASMMLDWGMPKIYSDPVCCYETLESIPFQEDSRQYKLAHLLALADVIADVCLAAQADRRQLLPRLFHLGTTLSFETDVLNQLCDKVAQDWRDWGALLKVGTAPVPLFEELSLPPKDAHAGGLRVLLVDDDQAARALLRSVLAEAGHEVFEAADGRQAFEAALDLNPQMMVLARQLPGMDGIELTRALRQTRIGRGLYVLLLAEHDDEDELIEALESGVNDFLTKPLKPRVLAARLSAAQRVARLQQELERDREEIRHTAAELEVTNRRLQEVALTDILTGFPNRRYAIERIEQEWAASQRNHRPLAAMVIDVDQFKQINDAYGHDVGDTVLRQVAAALKSGVRVQDVVCRFGGDEFLVICPDTSLEAAQACAERMRHAVEAVIIGSGTAKRSGSISVGVAVRDAAMADFDALIKRADQGVFIAKERGRNRVAAAQAEDIGIKNSGKS</sequence>
<reference evidence="5" key="1">
    <citation type="submission" date="2016-10" db="EMBL/GenBank/DDBJ databases">
        <title>Sequence of Gallionella enrichment culture.</title>
        <authorList>
            <person name="Poehlein A."/>
            <person name="Muehling M."/>
            <person name="Daniel R."/>
        </authorList>
    </citation>
    <scope>NUCLEOTIDE SEQUENCE</scope>
</reference>
<dbReference type="FunFam" id="3.30.70.270:FF:000001">
    <property type="entry name" value="Diguanylate cyclase domain protein"/>
    <property type="match status" value="1"/>
</dbReference>
<dbReference type="SMART" id="SM00448">
    <property type="entry name" value="REC"/>
    <property type="match status" value="1"/>
</dbReference>
<feature type="domain" description="HDOD" evidence="4">
    <location>
        <begin position="18"/>
        <end position="214"/>
    </location>
</feature>
<organism evidence="5">
    <name type="scientific">mine drainage metagenome</name>
    <dbReference type="NCBI Taxonomy" id="410659"/>
    <lineage>
        <taxon>unclassified sequences</taxon>
        <taxon>metagenomes</taxon>
        <taxon>ecological metagenomes</taxon>
    </lineage>
</organism>
<dbReference type="Pfam" id="PF08668">
    <property type="entry name" value="HDOD"/>
    <property type="match status" value="1"/>
</dbReference>
<dbReference type="Gene3D" id="3.30.70.270">
    <property type="match status" value="1"/>
</dbReference>
<dbReference type="InterPro" id="IPR000160">
    <property type="entry name" value="GGDEF_dom"/>
</dbReference>
<dbReference type="InterPro" id="IPR001789">
    <property type="entry name" value="Sig_transdc_resp-reg_receiver"/>
</dbReference>
<dbReference type="InterPro" id="IPR050469">
    <property type="entry name" value="Diguanylate_Cyclase"/>
</dbReference>